<sequence>NLKEESKGFQPQTVALENHQGEICVDTTSMLNIWENFFRSTLTNNEYKTENEQLHQNNQDKQKLEEPTKIEIIEIIKKSKRSKSPGEDGITIEQIKYSSEEKFDRIYNLIKQIWKEKCMPKK</sequence>
<evidence type="ECO:0000313" key="1">
    <source>
        <dbReference type="EMBL" id="KAF2889567.1"/>
    </source>
</evidence>
<reference evidence="1" key="1">
    <citation type="submission" date="2019-08" db="EMBL/GenBank/DDBJ databases">
        <title>The genome of the North American firefly Photinus pyralis.</title>
        <authorList>
            <consortium name="Photinus pyralis genome working group"/>
            <person name="Fallon T.R."/>
            <person name="Sander Lower S.E."/>
            <person name="Weng J.-K."/>
        </authorList>
    </citation>
    <scope>NUCLEOTIDE SEQUENCE</scope>
    <source>
        <strain evidence="1">TRF0915ILg1</strain>
        <tissue evidence="1">Whole body</tissue>
    </source>
</reference>
<dbReference type="EMBL" id="VTPC01065344">
    <property type="protein sequence ID" value="KAF2889567.1"/>
    <property type="molecule type" value="Genomic_DNA"/>
</dbReference>
<dbReference type="Proteomes" id="UP000801492">
    <property type="component" value="Unassembled WGS sequence"/>
</dbReference>
<dbReference type="AlphaFoldDB" id="A0A8K0CSL7"/>
<comment type="caution">
    <text evidence="1">The sequence shown here is derived from an EMBL/GenBank/DDBJ whole genome shotgun (WGS) entry which is preliminary data.</text>
</comment>
<protein>
    <submittedName>
        <fullName evidence="1">Uncharacterized protein</fullName>
    </submittedName>
</protein>
<keyword evidence="2" id="KW-1185">Reference proteome</keyword>
<feature type="non-terminal residue" evidence="1">
    <location>
        <position position="1"/>
    </location>
</feature>
<accession>A0A8K0CSL7</accession>
<gene>
    <name evidence="1" type="ORF">ILUMI_16606</name>
</gene>
<name>A0A8K0CSL7_IGNLU</name>
<evidence type="ECO:0000313" key="2">
    <source>
        <dbReference type="Proteomes" id="UP000801492"/>
    </source>
</evidence>
<organism evidence="1 2">
    <name type="scientific">Ignelater luminosus</name>
    <name type="common">Cucubano</name>
    <name type="synonym">Pyrophorus luminosus</name>
    <dbReference type="NCBI Taxonomy" id="2038154"/>
    <lineage>
        <taxon>Eukaryota</taxon>
        <taxon>Metazoa</taxon>
        <taxon>Ecdysozoa</taxon>
        <taxon>Arthropoda</taxon>
        <taxon>Hexapoda</taxon>
        <taxon>Insecta</taxon>
        <taxon>Pterygota</taxon>
        <taxon>Neoptera</taxon>
        <taxon>Endopterygota</taxon>
        <taxon>Coleoptera</taxon>
        <taxon>Polyphaga</taxon>
        <taxon>Elateriformia</taxon>
        <taxon>Elateroidea</taxon>
        <taxon>Elateridae</taxon>
        <taxon>Agrypninae</taxon>
        <taxon>Pyrophorini</taxon>
        <taxon>Ignelater</taxon>
    </lineage>
</organism>
<proteinExistence type="predicted"/>
<dbReference type="OrthoDB" id="413860at2759"/>